<reference evidence="2 3" key="1">
    <citation type="submission" date="2017-07" db="EMBL/GenBank/DDBJ databases">
        <title>Amycolatopsis antarcticus sp. nov., isolated from the surface of an Antarcticus brown macroalga.</title>
        <authorList>
            <person name="Wang J."/>
            <person name="Leiva S."/>
            <person name="Huang J."/>
            <person name="Huang Y."/>
        </authorList>
    </citation>
    <scope>NUCLEOTIDE SEQUENCE [LARGE SCALE GENOMIC DNA]</scope>
    <source>
        <strain evidence="2 3">AU-G6</strain>
    </source>
</reference>
<evidence type="ECO:0000313" key="3">
    <source>
        <dbReference type="Proteomes" id="UP000242444"/>
    </source>
</evidence>
<proteinExistence type="predicted"/>
<accession>A0A263D1X2</accession>
<dbReference type="AlphaFoldDB" id="A0A263D1X2"/>
<name>A0A263D1X2_9PSEU</name>
<feature type="compositionally biased region" description="Basic and acidic residues" evidence="1">
    <location>
        <begin position="43"/>
        <end position="52"/>
    </location>
</feature>
<dbReference type="Proteomes" id="UP000242444">
    <property type="component" value="Unassembled WGS sequence"/>
</dbReference>
<organism evidence="2 3">
    <name type="scientific">Amycolatopsis antarctica</name>
    <dbReference type="NCBI Taxonomy" id="1854586"/>
    <lineage>
        <taxon>Bacteria</taxon>
        <taxon>Bacillati</taxon>
        <taxon>Actinomycetota</taxon>
        <taxon>Actinomycetes</taxon>
        <taxon>Pseudonocardiales</taxon>
        <taxon>Pseudonocardiaceae</taxon>
        <taxon>Amycolatopsis</taxon>
    </lineage>
</organism>
<comment type="caution">
    <text evidence="2">The sequence shown here is derived from an EMBL/GenBank/DDBJ whole genome shotgun (WGS) entry which is preliminary data.</text>
</comment>
<evidence type="ECO:0000256" key="1">
    <source>
        <dbReference type="SAM" id="MobiDB-lite"/>
    </source>
</evidence>
<gene>
    <name evidence="2" type="ORF">CFN78_15875</name>
</gene>
<feature type="region of interest" description="Disordered" evidence="1">
    <location>
        <begin position="1"/>
        <end position="53"/>
    </location>
</feature>
<dbReference type="EMBL" id="NKYE01000008">
    <property type="protein sequence ID" value="OZM72453.1"/>
    <property type="molecule type" value="Genomic_DNA"/>
</dbReference>
<protein>
    <submittedName>
        <fullName evidence="2">Uncharacterized protein</fullName>
    </submittedName>
</protein>
<dbReference type="InParanoid" id="A0A263D1X2"/>
<evidence type="ECO:0000313" key="2">
    <source>
        <dbReference type="EMBL" id="OZM72453.1"/>
    </source>
</evidence>
<sequence length="117" mass="13209">MALPRHAGKVIAPGGEPALNCDITDDGRHATLPARESTAPPQDRSRHDREGHSVSGIALARSVVPLTWRVRSPPELVRYAIDLRSPTFGTAVFTRRRLRYDPMPEDVPRTWRPRLRR</sequence>
<keyword evidence="3" id="KW-1185">Reference proteome</keyword>